<gene>
    <name evidence="9" type="ORF">GRI36_08695</name>
</gene>
<evidence type="ECO:0000256" key="7">
    <source>
        <dbReference type="PIRSR" id="PIRSR601765-1"/>
    </source>
</evidence>
<evidence type="ECO:0000256" key="5">
    <source>
        <dbReference type="ARBA" id="ARBA00023239"/>
    </source>
</evidence>
<dbReference type="InterPro" id="IPR036874">
    <property type="entry name" value="Carbonic_anhydrase_sf"/>
</dbReference>
<dbReference type="GO" id="GO:0008270">
    <property type="term" value="F:zinc ion binding"/>
    <property type="evidence" value="ECO:0007669"/>
    <property type="project" value="UniProtKB-UniRule"/>
</dbReference>
<dbReference type="InterPro" id="IPR001765">
    <property type="entry name" value="Carbonic_anhydrase"/>
</dbReference>
<name>A0A6I4SM34_9SPHN</name>
<feature type="binding site" evidence="7">
    <location>
        <position position="45"/>
    </location>
    <ligand>
        <name>Zn(2+)</name>
        <dbReference type="ChEBI" id="CHEBI:29105"/>
    </ligand>
</feature>
<feature type="binding site" evidence="7">
    <location>
        <position position="107"/>
    </location>
    <ligand>
        <name>Zn(2+)</name>
        <dbReference type="ChEBI" id="CHEBI:29105"/>
    </ligand>
</feature>
<dbReference type="CDD" id="cd00884">
    <property type="entry name" value="beta_CA_cladeB"/>
    <property type="match status" value="1"/>
</dbReference>
<dbReference type="GO" id="GO:0004089">
    <property type="term" value="F:carbonate dehydratase activity"/>
    <property type="evidence" value="ECO:0007669"/>
    <property type="project" value="UniProtKB-UniRule"/>
</dbReference>
<keyword evidence="5 8" id="KW-0456">Lyase</keyword>
<comment type="similarity">
    <text evidence="1 8">Belongs to the beta-class carbonic anhydrase family.</text>
</comment>
<proteinExistence type="inferred from homology"/>
<keyword evidence="4 7" id="KW-0862">Zinc</keyword>
<protein>
    <recommendedName>
        <fullName evidence="2 8">Carbonic anhydrase</fullName>
        <ecNumber evidence="2 8">4.2.1.1</ecNumber>
    </recommendedName>
    <alternativeName>
        <fullName evidence="8">Carbonate dehydratase</fullName>
    </alternativeName>
</protein>
<evidence type="ECO:0000256" key="8">
    <source>
        <dbReference type="RuleBase" id="RU003956"/>
    </source>
</evidence>
<accession>A0A6I4SM34</accession>
<dbReference type="SUPFAM" id="SSF53056">
    <property type="entry name" value="beta-carbonic anhydrase, cab"/>
    <property type="match status" value="1"/>
</dbReference>
<dbReference type="PANTHER" id="PTHR11002">
    <property type="entry name" value="CARBONIC ANHYDRASE"/>
    <property type="match status" value="1"/>
</dbReference>
<comment type="cofactor">
    <cofactor evidence="7">
        <name>Zn(2+)</name>
        <dbReference type="ChEBI" id="CHEBI:29105"/>
    </cofactor>
    <text evidence="7">Binds 1 zinc ion per subunit.</text>
</comment>
<evidence type="ECO:0000256" key="4">
    <source>
        <dbReference type="ARBA" id="ARBA00022833"/>
    </source>
</evidence>
<dbReference type="GO" id="GO:0015976">
    <property type="term" value="P:carbon utilization"/>
    <property type="evidence" value="ECO:0007669"/>
    <property type="project" value="InterPro"/>
</dbReference>
<evidence type="ECO:0000256" key="3">
    <source>
        <dbReference type="ARBA" id="ARBA00022723"/>
    </source>
</evidence>
<evidence type="ECO:0000256" key="2">
    <source>
        <dbReference type="ARBA" id="ARBA00012925"/>
    </source>
</evidence>
<dbReference type="RefSeq" id="WP_160598099.1">
    <property type="nucleotide sequence ID" value="NZ_WTYS01000001.1"/>
</dbReference>
<comment type="function">
    <text evidence="8">Reversible hydration of carbon dioxide.</text>
</comment>
<comment type="catalytic activity">
    <reaction evidence="6 8">
        <text>hydrogencarbonate + H(+) = CO2 + H2O</text>
        <dbReference type="Rhea" id="RHEA:10748"/>
        <dbReference type="ChEBI" id="CHEBI:15377"/>
        <dbReference type="ChEBI" id="CHEBI:15378"/>
        <dbReference type="ChEBI" id="CHEBI:16526"/>
        <dbReference type="ChEBI" id="CHEBI:17544"/>
        <dbReference type="EC" id="4.2.1.1"/>
    </reaction>
</comment>
<dbReference type="Gene3D" id="3.40.1050.10">
    <property type="entry name" value="Carbonic anhydrase"/>
    <property type="match status" value="1"/>
</dbReference>
<dbReference type="EMBL" id="WTYS01000001">
    <property type="protein sequence ID" value="MXO56961.1"/>
    <property type="molecule type" value="Genomic_DNA"/>
</dbReference>
<dbReference type="InterPro" id="IPR015892">
    <property type="entry name" value="Carbonic_anhydrase_CS"/>
</dbReference>
<dbReference type="PANTHER" id="PTHR11002:SF76">
    <property type="entry name" value="CARBONIC ANHYDRASE"/>
    <property type="match status" value="1"/>
</dbReference>
<organism evidence="9 10">
    <name type="scientific">Pontixanthobacter gangjinensis</name>
    <dbReference type="NCBI Taxonomy" id="1028742"/>
    <lineage>
        <taxon>Bacteria</taxon>
        <taxon>Pseudomonadati</taxon>
        <taxon>Pseudomonadota</taxon>
        <taxon>Alphaproteobacteria</taxon>
        <taxon>Sphingomonadales</taxon>
        <taxon>Erythrobacteraceae</taxon>
        <taxon>Pontixanthobacter</taxon>
    </lineage>
</organism>
<dbReference type="Proteomes" id="UP000468943">
    <property type="component" value="Unassembled WGS sequence"/>
</dbReference>
<evidence type="ECO:0000313" key="9">
    <source>
        <dbReference type="EMBL" id="MXO56961.1"/>
    </source>
</evidence>
<evidence type="ECO:0000313" key="10">
    <source>
        <dbReference type="Proteomes" id="UP000468943"/>
    </source>
</evidence>
<sequence>MPEFAELLEGYRRFRSGSYPRQRERFEKLTLEGQSPKLMIIGCSDSRVDPAQIFDVDPGEIFVVRNVAALVPPFETSPGLHGVSAALEFAVQVLEVKQIVVMGHGMCGGCRAALTRELHGTEPGKGGFIANWIKLLDDAREAVASEHGTTGKEAERAMELAAVGVSLENLRSFPAIQEKEAAGTLKLQGAFFAISEGVLYVRDSDADEFRPVE</sequence>
<dbReference type="AlphaFoldDB" id="A0A6I4SM34"/>
<dbReference type="EC" id="4.2.1.1" evidence="2 8"/>
<reference evidence="9 10" key="1">
    <citation type="submission" date="2019-12" db="EMBL/GenBank/DDBJ databases">
        <title>Genomic-based taxomic classification of the family Erythrobacteraceae.</title>
        <authorList>
            <person name="Xu L."/>
        </authorList>
    </citation>
    <scope>NUCLEOTIDE SEQUENCE [LARGE SCALE GENOMIC DNA]</scope>
    <source>
        <strain evidence="9 10">JCM 17802</strain>
    </source>
</reference>
<comment type="caution">
    <text evidence="9">The sequence shown here is derived from an EMBL/GenBank/DDBJ whole genome shotgun (WGS) entry which is preliminary data.</text>
</comment>
<dbReference type="InterPro" id="IPR045066">
    <property type="entry name" value="Beta_CA_cladeB"/>
</dbReference>
<dbReference type="Pfam" id="PF00484">
    <property type="entry name" value="Pro_CA"/>
    <property type="match status" value="1"/>
</dbReference>
<dbReference type="PROSITE" id="PS00704">
    <property type="entry name" value="PROK_CO2_ANHYDRASE_1"/>
    <property type="match status" value="1"/>
</dbReference>
<keyword evidence="3 7" id="KW-0479">Metal-binding</keyword>
<dbReference type="OrthoDB" id="9797527at2"/>
<dbReference type="SMART" id="SM00947">
    <property type="entry name" value="Pro_CA"/>
    <property type="match status" value="1"/>
</dbReference>
<keyword evidence="10" id="KW-1185">Reference proteome</keyword>
<evidence type="ECO:0000256" key="1">
    <source>
        <dbReference type="ARBA" id="ARBA00006217"/>
    </source>
</evidence>
<feature type="binding site" evidence="7">
    <location>
        <position position="43"/>
    </location>
    <ligand>
        <name>Zn(2+)</name>
        <dbReference type="ChEBI" id="CHEBI:29105"/>
    </ligand>
</feature>
<evidence type="ECO:0000256" key="6">
    <source>
        <dbReference type="ARBA" id="ARBA00048348"/>
    </source>
</evidence>
<dbReference type="PROSITE" id="PS00705">
    <property type="entry name" value="PROK_CO2_ANHYDRASE_2"/>
    <property type="match status" value="1"/>
</dbReference>
<feature type="binding site" evidence="7">
    <location>
        <position position="104"/>
    </location>
    <ligand>
        <name>Zn(2+)</name>
        <dbReference type="ChEBI" id="CHEBI:29105"/>
    </ligand>
</feature>